<reference evidence="2 3" key="1">
    <citation type="journal article" date="2018" name="Nat. Ecol. Evol.">
        <title>Pezizomycetes genomes reveal the molecular basis of ectomycorrhizal truffle lifestyle.</title>
        <authorList>
            <person name="Murat C."/>
            <person name="Payen T."/>
            <person name="Noel B."/>
            <person name="Kuo A."/>
            <person name="Morin E."/>
            <person name="Chen J."/>
            <person name="Kohler A."/>
            <person name="Krizsan K."/>
            <person name="Balestrini R."/>
            <person name="Da Silva C."/>
            <person name="Montanini B."/>
            <person name="Hainaut M."/>
            <person name="Levati E."/>
            <person name="Barry K.W."/>
            <person name="Belfiori B."/>
            <person name="Cichocki N."/>
            <person name="Clum A."/>
            <person name="Dockter R.B."/>
            <person name="Fauchery L."/>
            <person name="Guy J."/>
            <person name="Iotti M."/>
            <person name="Le Tacon F."/>
            <person name="Lindquist E.A."/>
            <person name="Lipzen A."/>
            <person name="Malagnac F."/>
            <person name="Mello A."/>
            <person name="Molinier V."/>
            <person name="Miyauchi S."/>
            <person name="Poulain J."/>
            <person name="Riccioni C."/>
            <person name="Rubini A."/>
            <person name="Sitrit Y."/>
            <person name="Splivallo R."/>
            <person name="Traeger S."/>
            <person name="Wang M."/>
            <person name="Zifcakova L."/>
            <person name="Wipf D."/>
            <person name="Zambonelli A."/>
            <person name="Paolocci F."/>
            <person name="Nowrousian M."/>
            <person name="Ottonello S."/>
            <person name="Baldrian P."/>
            <person name="Spatafora J.W."/>
            <person name="Henrissat B."/>
            <person name="Nagy L.G."/>
            <person name="Aury J.M."/>
            <person name="Wincker P."/>
            <person name="Grigoriev I.V."/>
            <person name="Bonfante P."/>
            <person name="Martin F.M."/>
        </authorList>
    </citation>
    <scope>NUCLEOTIDE SEQUENCE [LARGE SCALE GENOMIC DNA]</scope>
    <source>
        <strain evidence="2 3">CCBAS932</strain>
    </source>
</reference>
<evidence type="ECO:0000313" key="2">
    <source>
        <dbReference type="EMBL" id="RPB06342.1"/>
    </source>
</evidence>
<evidence type="ECO:0000256" key="1">
    <source>
        <dbReference type="SAM" id="MobiDB-lite"/>
    </source>
</evidence>
<dbReference type="EMBL" id="ML119427">
    <property type="protein sequence ID" value="RPB06342.1"/>
    <property type="molecule type" value="Genomic_DNA"/>
</dbReference>
<name>A0A3N4KAJ0_9PEZI</name>
<feature type="compositionally biased region" description="Acidic residues" evidence="1">
    <location>
        <begin position="100"/>
        <end position="124"/>
    </location>
</feature>
<sequence length="124" mass="13673">MTSQRQRTTKRTIDDRYGATNTTISTSLNKRLREAMSVSGVASSVRSGSPTELDTDQDSFHGPSGYRVSPLSSPGGQILVNGVLESPQPWIDFDDHPVAEEDEVDVYEDDYDDYEEPGDENTSP</sequence>
<gene>
    <name evidence="2" type="ORF">P167DRAFT_580671</name>
</gene>
<organism evidence="2 3">
    <name type="scientific">Morchella conica CCBAS932</name>
    <dbReference type="NCBI Taxonomy" id="1392247"/>
    <lineage>
        <taxon>Eukaryota</taxon>
        <taxon>Fungi</taxon>
        <taxon>Dikarya</taxon>
        <taxon>Ascomycota</taxon>
        <taxon>Pezizomycotina</taxon>
        <taxon>Pezizomycetes</taxon>
        <taxon>Pezizales</taxon>
        <taxon>Morchellaceae</taxon>
        <taxon>Morchella</taxon>
    </lineage>
</organism>
<dbReference type="InParanoid" id="A0A3N4KAJ0"/>
<proteinExistence type="predicted"/>
<keyword evidence="3" id="KW-1185">Reference proteome</keyword>
<feature type="region of interest" description="Disordered" evidence="1">
    <location>
        <begin position="91"/>
        <end position="124"/>
    </location>
</feature>
<feature type="compositionally biased region" description="Low complexity" evidence="1">
    <location>
        <begin position="37"/>
        <end position="49"/>
    </location>
</feature>
<accession>A0A3N4KAJ0</accession>
<evidence type="ECO:0000313" key="3">
    <source>
        <dbReference type="Proteomes" id="UP000277580"/>
    </source>
</evidence>
<dbReference type="Proteomes" id="UP000277580">
    <property type="component" value="Unassembled WGS sequence"/>
</dbReference>
<dbReference type="AlphaFoldDB" id="A0A3N4KAJ0"/>
<feature type="non-terminal residue" evidence="2">
    <location>
        <position position="124"/>
    </location>
</feature>
<protein>
    <submittedName>
        <fullName evidence="2">Uncharacterized protein</fullName>
    </submittedName>
</protein>
<feature type="region of interest" description="Disordered" evidence="1">
    <location>
        <begin position="37"/>
        <end position="73"/>
    </location>
</feature>